<dbReference type="InterPro" id="IPR002938">
    <property type="entry name" value="FAD-bd"/>
</dbReference>
<evidence type="ECO:0000313" key="3">
    <source>
        <dbReference type="EMBL" id="KST67656.1"/>
    </source>
</evidence>
<comment type="caution">
    <text evidence="3">The sequence shown here is derived from an EMBL/GenBank/DDBJ whole genome shotgun (WGS) entry which is preliminary data.</text>
</comment>
<dbReference type="Proteomes" id="UP000053372">
    <property type="component" value="Unassembled WGS sequence"/>
</dbReference>
<dbReference type="PANTHER" id="PTHR43476:SF5">
    <property type="entry name" value="FAD-DEPENDENT MONOOXYGENASE"/>
    <property type="match status" value="1"/>
</dbReference>
<dbReference type="GO" id="GO:0004497">
    <property type="term" value="F:monooxygenase activity"/>
    <property type="evidence" value="ECO:0007669"/>
    <property type="project" value="UniProtKB-KW"/>
</dbReference>
<dbReference type="SUPFAM" id="SSF51905">
    <property type="entry name" value="FAD/NAD(P)-binding domain"/>
    <property type="match status" value="1"/>
</dbReference>
<dbReference type="Gene3D" id="3.50.50.60">
    <property type="entry name" value="FAD/NAD(P)-binding domain"/>
    <property type="match status" value="2"/>
</dbReference>
<keyword evidence="4" id="KW-1185">Reference proteome</keyword>
<dbReference type="InterPro" id="IPR036188">
    <property type="entry name" value="FAD/NAD-bd_sf"/>
</dbReference>
<dbReference type="EMBL" id="LMTZ01000085">
    <property type="protein sequence ID" value="KST67656.1"/>
    <property type="molecule type" value="Genomic_DNA"/>
</dbReference>
<keyword evidence="3" id="KW-0503">Monooxygenase</keyword>
<dbReference type="Pfam" id="PF01494">
    <property type="entry name" value="FAD_binding_3"/>
    <property type="match status" value="1"/>
</dbReference>
<dbReference type="InterPro" id="IPR050631">
    <property type="entry name" value="PheA/TfdB_FAD_monoxygenase"/>
</dbReference>
<sequence length="430" mass="48009">MVQVAIAGAGPTGATLALLLVERGISVTLIEATTDFHRVFRGEGLMPSGLDALEQMGLSHLLEGVPHRRLDGWEFILGKKSLFRVDEPIETGTKACTLVSQPPLLEALVNQAKKYENFEFLQGVAIKDLLRVDNRVAGVKLNDGREITADVVVGADGRNSVVRQRAGLKLERQPKDMDVLWFKLLAHPRFVENNLFCAIGNGEEAFAVFHGADPGKLHLAWTLMGDTNTDRTKVEWAEIFASLSPSWLAEHFVTHADTIERPIKLSVVIGRCPSWYAPGVILLGDAAHPMAPVRAQGINVALRDVIVTVNHLVPLLNKNTRFEKSNSEECESEKNGSEEFGFEKTSPEKTKYELIDAAFAKIQAEREAEIIRVQELQATETEQNKSIPKNPLLRTLIFKLARLFHWKIRESWIERQHQMRHGVTNVKLTV</sequence>
<dbReference type="PANTHER" id="PTHR43476">
    <property type="entry name" value="3-(3-HYDROXY-PHENYL)PROPIONATE/3-HYDROXYCINNAMIC ACID HYDROXYLASE"/>
    <property type="match status" value="1"/>
</dbReference>
<proteinExistence type="predicted"/>
<name>A0A0V7ZT39_9CYAN</name>
<keyword evidence="1" id="KW-0560">Oxidoreductase</keyword>
<evidence type="ECO:0000313" key="4">
    <source>
        <dbReference type="Proteomes" id="UP000053372"/>
    </source>
</evidence>
<dbReference type="AlphaFoldDB" id="A0A0V7ZT39"/>
<dbReference type="GO" id="GO:0071949">
    <property type="term" value="F:FAD binding"/>
    <property type="evidence" value="ECO:0007669"/>
    <property type="project" value="InterPro"/>
</dbReference>
<dbReference type="RefSeq" id="WP_027846256.1">
    <property type="nucleotide sequence ID" value="NZ_LMTZ01000085.1"/>
</dbReference>
<accession>A0A0V7ZT39</accession>
<dbReference type="OrthoDB" id="9806565at2"/>
<reference evidence="3 4" key="1">
    <citation type="journal article" date="2015" name="Genome Announc.">
        <title>Draft Genome of the Euendolithic (true boring) Cyanobacterium Mastigocoleus testarum strain BC008.</title>
        <authorList>
            <person name="Guida B.S."/>
            <person name="Garcia-Pichel F."/>
        </authorList>
    </citation>
    <scope>NUCLEOTIDE SEQUENCE [LARGE SCALE GENOMIC DNA]</scope>
    <source>
        <strain evidence="3 4">BC008</strain>
    </source>
</reference>
<dbReference type="PRINTS" id="PR00420">
    <property type="entry name" value="RNGMNOXGNASE"/>
</dbReference>
<evidence type="ECO:0000256" key="1">
    <source>
        <dbReference type="ARBA" id="ARBA00023002"/>
    </source>
</evidence>
<feature type="domain" description="FAD-binding" evidence="2">
    <location>
        <begin position="2"/>
        <end position="317"/>
    </location>
</feature>
<organism evidence="3 4">
    <name type="scientific">Mastigocoleus testarum BC008</name>
    <dbReference type="NCBI Taxonomy" id="371196"/>
    <lineage>
        <taxon>Bacteria</taxon>
        <taxon>Bacillati</taxon>
        <taxon>Cyanobacteriota</taxon>
        <taxon>Cyanophyceae</taxon>
        <taxon>Nostocales</taxon>
        <taxon>Hapalosiphonaceae</taxon>
        <taxon>Mastigocoleus</taxon>
    </lineage>
</organism>
<gene>
    <name evidence="3" type="ORF">BC008_43640</name>
</gene>
<evidence type="ECO:0000259" key="2">
    <source>
        <dbReference type="Pfam" id="PF01494"/>
    </source>
</evidence>
<protein>
    <submittedName>
        <fullName evidence="3">Monooxygenase</fullName>
    </submittedName>
</protein>